<evidence type="ECO:0000313" key="9">
    <source>
        <dbReference type="Proteomes" id="UP001216390"/>
    </source>
</evidence>
<evidence type="ECO:0000256" key="1">
    <source>
        <dbReference type="ARBA" id="ARBA00011076"/>
    </source>
</evidence>
<feature type="binding site" evidence="7">
    <location>
        <position position="136"/>
    </location>
    <ligand>
        <name>substrate</name>
    </ligand>
</feature>
<dbReference type="GO" id="GO:0006543">
    <property type="term" value="P:L-glutamine catabolic process"/>
    <property type="evidence" value="ECO:0007669"/>
    <property type="project" value="TreeGrafter"/>
</dbReference>
<dbReference type="Gene3D" id="3.40.710.10">
    <property type="entry name" value="DD-peptidase/beta-lactamase superfamily"/>
    <property type="match status" value="1"/>
</dbReference>
<feature type="binding site" evidence="7">
    <location>
        <position position="86"/>
    </location>
    <ligand>
        <name>substrate</name>
    </ligand>
</feature>
<accession>A0AAF0BWF2</accession>
<dbReference type="InterPro" id="IPR012338">
    <property type="entry name" value="Beta-lactam/transpept-like"/>
</dbReference>
<evidence type="ECO:0000256" key="6">
    <source>
        <dbReference type="ARBA" id="ARBA00070405"/>
    </source>
</evidence>
<dbReference type="EC" id="3.5.1.2" evidence="3 7"/>
<evidence type="ECO:0000256" key="5">
    <source>
        <dbReference type="ARBA" id="ARBA00049534"/>
    </source>
</evidence>
<dbReference type="PANTHER" id="PTHR12544:SF29">
    <property type="entry name" value="GLUTAMINASE"/>
    <property type="match status" value="1"/>
</dbReference>
<comment type="catalytic activity">
    <reaction evidence="5 7">
        <text>L-glutamine + H2O = L-glutamate + NH4(+)</text>
        <dbReference type="Rhea" id="RHEA:15889"/>
        <dbReference type="ChEBI" id="CHEBI:15377"/>
        <dbReference type="ChEBI" id="CHEBI:28938"/>
        <dbReference type="ChEBI" id="CHEBI:29985"/>
        <dbReference type="ChEBI" id="CHEBI:58359"/>
        <dbReference type="EC" id="3.5.1.2"/>
    </reaction>
</comment>
<evidence type="ECO:0000256" key="2">
    <source>
        <dbReference type="ARBA" id="ARBA00011881"/>
    </source>
</evidence>
<comment type="similarity">
    <text evidence="1 7">Belongs to the glutaminase family.</text>
</comment>
<dbReference type="InterPro" id="IPR015868">
    <property type="entry name" value="Glutaminase"/>
</dbReference>
<keyword evidence="9" id="KW-1185">Reference proteome</keyword>
<feature type="binding site" evidence="7">
    <location>
        <position position="189"/>
    </location>
    <ligand>
        <name>substrate</name>
    </ligand>
</feature>
<dbReference type="AlphaFoldDB" id="A0AAF0BWF2"/>
<keyword evidence="7" id="KW-0007">Acetylation</keyword>
<comment type="subunit">
    <text evidence="2 7">Homotetramer.</text>
</comment>
<dbReference type="Pfam" id="PF04960">
    <property type="entry name" value="Glutaminase"/>
    <property type="match status" value="1"/>
</dbReference>
<feature type="binding site" evidence="7">
    <location>
        <position position="265"/>
    </location>
    <ligand>
        <name>substrate</name>
    </ligand>
</feature>
<evidence type="ECO:0000256" key="3">
    <source>
        <dbReference type="ARBA" id="ARBA00012918"/>
    </source>
</evidence>
<protein>
    <recommendedName>
        <fullName evidence="6 7">Glutaminase</fullName>
        <ecNumber evidence="3 7">3.5.1.2</ecNumber>
    </recommendedName>
</protein>
<dbReference type="PANTHER" id="PTHR12544">
    <property type="entry name" value="GLUTAMINASE"/>
    <property type="match status" value="1"/>
</dbReference>
<evidence type="ECO:0000256" key="7">
    <source>
        <dbReference type="HAMAP-Rule" id="MF_00313"/>
    </source>
</evidence>
<keyword evidence="4 7" id="KW-0378">Hydrolase</keyword>
<dbReference type="RefSeq" id="WP_272736896.1">
    <property type="nucleotide sequence ID" value="NZ_CP116942.1"/>
</dbReference>
<dbReference type="GO" id="GO:0006537">
    <property type="term" value="P:glutamate biosynthetic process"/>
    <property type="evidence" value="ECO:0007669"/>
    <property type="project" value="TreeGrafter"/>
</dbReference>
<name>A0AAF0BWF2_9ACTN</name>
<dbReference type="HAMAP" id="MF_00313">
    <property type="entry name" value="Glutaminase"/>
    <property type="match status" value="1"/>
</dbReference>
<feature type="binding site" evidence="7">
    <location>
        <position position="213"/>
    </location>
    <ligand>
        <name>substrate</name>
    </ligand>
</feature>
<gene>
    <name evidence="7 8" type="primary">glsA</name>
    <name evidence="8" type="ORF">PO878_01410</name>
</gene>
<feature type="binding site" evidence="7">
    <location>
        <position position="283"/>
    </location>
    <ligand>
        <name>substrate</name>
    </ligand>
</feature>
<evidence type="ECO:0000313" key="8">
    <source>
        <dbReference type="EMBL" id="WCO67374.1"/>
    </source>
</evidence>
<reference evidence="8" key="1">
    <citation type="submission" date="2023-01" db="EMBL/GenBank/DDBJ databases">
        <title>The diversity of Class Acidimicrobiia in South China Sea sediment environments and the proposal of Iamia marina sp. nov., a novel species of the genus Iamia.</title>
        <authorList>
            <person name="He Y."/>
            <person name="Tian X."/>
        </authorList>
    </citation>
    <scope>NUCLEOTIDE SEQUENCE</scope>
    <source>
        <strain evidence="8">DSM 19957</strain>
    </source>
</reference>
<sequence length="346" mass="37518">MTEVEEPDGPTDEELARQVDERLHELYQRARGPIDRREARYYEPGRGYHSLQEADRRESTFGVAMVGLDGDVHGAGAWEQPFAVQSISKVFAYLLALEDHGREAVLRRVGVEPSGDSFSSIVFDEASRRPYNPMVNAGALVTADLVRGTGGVEVACERVVDLMRRHAGNPDLHVDEGVYAREQEGADRNRATAYLLRSEDMIEGSADEVLALYLRQCSVQVTCRDLAAMAATLANGGVNPITGARACDRRHVRDVLTVMYTCGMYDFAGEWAFEVGVPAKSGVGGGILVPIPGKLGLAVFSPGLDSHGNSIRGVEVCREISDRLGLHVFASEEEDAVLGDPTAVAD</sequence>
<dbReference type="KEGG" id="ima:PO878_01410"/>
<dbReference type="SUPFAM" id="SSF56601">
    <property type="entry name" value="beta-lactamase/transpeptidase-like"/>
    <property type="match status" value="1"/>
</dbReference>
<dbReference type="NCBIfam" id="TIGR03814">
    <property type="entry name" value="Gln_ase"/>
    <property type="match status" value="1"/>
</dbReference>
<dbReference type="GO" id="GO:0004359">
    <property type="term" value="F:glutaminase activity"/>
    <property type="evidence" value="ECO:0007669"/>
    <property type="project" value="UniProtKB-UniRule"/>
</dbReference>
<organism evidence="8 9">
    <name type="scientific">Iamia majanohamensis</name>
    <dbReference type="NCBI Taxonomy" id="467976"/>
    <lineage>
        <taxon>Bacteria</taxon>
        <taxon>Bacillati</taxon>
        <taxon>Actinomycetota</taxon>
        <taxon>Acidimicrobiia</taxon>
        <taxon>Acidimicrobiales</taxon>
        <taxon>Iamiaceae</taxon>
        <taxon>Iamia</taxon>
    </lineage>
</organism>
<evidence type="ECO:0000256" key="4">
    <source>
        <dbReference type="ARBA" id="ARBA00022801"/>
    </source>
</evidence>
<dbReference type="FunFam" id="3.40.710.10:FF:000005">
    <property type="entry name" value="Glutaminase"/>
    <property type="match status" value="1"/>
</dbReference>
<dbReference type="EMBL" id="CP116942">
    <property type="protein sequence ID" value="WCO67374.1"/>
    <property type="molecule type" value="Genomic_DNA"/>
</dbReference>
<dbReference type="Proteomes" id="UP001216390">
    <property type="component" value="Chromosome"/>
</dbReference>
<feature type="binding site" evidence="7">
    <location>
        <position position="182"/>
    </location>
    <ligand>
        <name>substrate</name>
    </ligand>
</feature>
<proteinExistence type="inferred from homology"/>